<comment type="function">
    <text evidence="6">Catalyzes the dehydration of the S-form of NAD(P)HX at the expense of ADP, which is converted to AMP. Together with NAD(P)HX epimerase, which catalyzes the epimerization of the S- and R-forms, the enzyme allows the repair of both epimers of NAD(P)HX, a damaged form of NAD(P)H that is a result of enzymatic or heat-dependent hydration.</text>
</comment>
<evidence type="ECO:0000256" key="6">
    <source>
        <dbReference type="HAMAP-Rule" id="MF_01965"/>
    </source>
</evidence>
<comment type="caution">
    <text evidence="6">Lacks conserved residue(s) required for the propagation of feature annotation.</text>
</comment>
<dbReference type="EC" id="4.2.1.136" evidence="6"/>
<comment type="subunit">
    <text evidence="6">Homotetramer.</text>
</comment>
<feature type="binding site" evidence="6">
    <location>
        <position position="215"/>
    </location>
    <ligand>
        <name>(6S)-NADPHX</name>
        <dbReference type="ChEBI" id="CHEBI:64076"/>
    </ligand>
</feature>
<dbReference type="CDD" id="cd01171">
    <property type="entry name" value="YXKO-related"/>
    <property type="match status" value="1"/>
</dbReference>
<keyword evidence="5 6" id="KW-0456">Lyase</keyword>
<accession>A0ABV8RFB0</accession>
<gene>
    <name evidence="6" type="primary">nnrD</name>
    <name evidence="8" type="ORF">ACFOWX_06390</name>
</gene>
<organism evidence="8 9">
    <name type="scientific">Sphingorhabdus arenilitoris</name>
    <dbReference type="NCBI Taxonomy" id="1490041"/>
    <lineage>
        <taxon>Bacteria</taxon>
        <taxon>Pseudomonadati</taxon>
        <taxon>Pseudomonadota</taxon>
        <taxon>Alphaproteobacteria</taxon>
        <taxon>Sphingomonadales</taxon>
        <taxon>Sphingomonadaceae</taxon>
        <taxon>Sphingorhabdus</taxon>
    </lineage>
</organism>
<dbReference type="Gene3D" id="3.40.1190.20">
    <property type="match status" value="1"/>
</dbReference>
<evidence type="ECO:0000313" key="9">
    <source>
        <dbReference type="Proteomes" id="UP001595887"/>
    </source>
</evidence>
<evidence type="ECO:0000256" key="4">
    <source>
        <dbReference type="ARBA" id="ARBA00023027"/>
    </source>
</evidence>
<dbReference type="PANTHER" id="PTHR12592:SF0">
    <property type="entry name" value="ATP-DEPENDENT (S)-NAD(P)H-HYDRATE DEHYDRATASE"/>
    <property type="match status" value="1"/>
</dbReference>
<evidence type="ECO:0000256" key="3">
    <source>
        <dbReference type="ARBA" id="ARBA00022857"/>
    </source>
</evidence>
<keyword evidence="4 6" id="KW-0520">NAD</keyword>
<evidence type="ECO:0000256" key="5">
    <source>
        <dbReference type="ARBA" id="ARBA00023239"/>
    </source>
</evidence>
<dbReference type="HAMAP" id="MF_01965">
    <property type="entry name" value="NADHX_dehydratase"/>
    <property type="match status" value="1"/>
</dbReference>
<keyword evidence="9" id="KW-1185">Reference proteome</keyword>
<comment type="caution">
    <text evidence="8">The sequence shown here is derived from an EMBL/GenBank/DDBJ whole genome shotgun (WGS) entry which is preliminary data.</text>
</comment>
<sequence length="275" mass="28324">MSLDQNNIIGKPEITAPSVSGNKYDRGWAVVFSGPPLRTGASRLSAQAALSVGAGLVTIMGAKEALQEQSAHVSAIMLAERSDDLHAIDSRVTSLAIGPAYGIGERCRADVLVLAGQGRLMVIDADAITAFAKSPATLFTALHDQIVLTPHDGEFARLFPDISLSDRLHAVTAAAQRSGAVILLKGPQSVIAAPDGRIAINTHSSPWLATAGSGDVLTGIICGIMAQGVGGFRAACCAAWLHGDIAVRFGAGLTADLMVKQIPMTLADLGPAEQG</sequence>
<comment type="similarity">
    <text evidence="6">Belongs to the NnrD/CARKD family.</text>
</comment>
<dbReference type="PANTHER" id="PTHR12592">
    <property type="entry name" value="ATP-DEPENDENT (S)-NAD(P)H-HYDRATE DEHYDRATASE FAMILY MEMBER"/>
    <property type="match status" value="1"/>
</dbReference>
<dbReference type="InterPro" id="IPR017953">
    <property type="entry name" value="Carbohydrate_kinase_pred_CS"/>
</dbReference>
<protein>
    <recommendedName>
        <fullName evidence="6">ADP-dependent (S)-NAD(P)H-hydrate dehydratase</fullName>
        <ecNumber evidence="6">4.2.1.136</ecNumber>
    </recommendedName>
    <alternativeName>
        <fullName evidence="6">ADP-dependent NAD(P)HX dehydratase</fullName>
    </alternativeName>
</protein>
<dbReference type="EMBL" id="JBHSDH010000013">
    <property type="protein sequence ID" value="MFC4292041.1"/>
    <property type="molecule type" value="Genomic_DNA"/>
</dbReference>
<dbReference type="InterPro" id="IPR029056">
    <property type="entry name" value="Ribokinase-like"/>
</dbReference>
<proteinExistence type="inferred from homology"/>
<dbReference type="Proteomes" id="UP001595887">
    <property type="component" value="Unassembled WGS sequence"/>
</dbReference>
<evidence type="ECO:0000256" key="2">
    <source>
        <dbReference type="ARBA" id="ARBA00022840"/>
    </source>
</evidence>
<feature type="binding site" evidence="6">
    <location>
        <begin position="185"/>
        <end position="189"/>
    </location>
    <ligand>
        <name>AMP</name>
        <dbReference type="ChEBI" id="CHEBI:456215"/>
    </ligand>
</feature>
<evidence type="ECO:0000259" key="7">
    <source>
        <dbReference type="PROSITE" id="PS51383"/>
    </source>
</evidence>
<dbReference type="PROSITE" id="PS01050">
    <property type="entry name" value="YJEF_C_2"/>
    <property type="match status" value="1"/>
</dbReference>
<dbReference type="RefSeq" id="WP_381422396.1">
    <property type="nucleotide sequence ID" value="NZ_JBHSDH010000013.1"/>
</dbReference>
<keyword evidence="3 6" id="KW-0521">NADP</keyword>
<dbReference type="InterPro" id="IPR000631">
    <property type="entry name" value="CARKD"/>
</dbReference>
<name>A0ABV8RFB0_9SPHN</name>
<reference evidence="9" key="1">
    <citation type="journal article" date="2019" name="Int. J. Syst. Evol. Microbiol.">
        <title>The Global Catalogue of Microorganisms (GCM) 10K type strain sequencing project: providing services to taxonomists for standard genome sequencing and annotation.</title>
        <authorList>
            <consortium name="The Broad Institute Genomics Platform"/>
            <consortium name="The Broad Institute Genome Sequencing Center for Infectious Disease"/>
            <person name="Wu L."/>
            <person name="Ma J."/>
        </authorList>
    </citation>
    <scope>NUCLEOTIDE SEQUENCE [LARGE SCALE GENOMIC DNA]</scope>
    <source>
        <strain evidence="9">CECT 8531</strain>
    </source>
</reference>
<dbReference type="SUPFAM" id="SSF53613">
    <property type="entry name" value="Ribokinase-like"/>
    <property type="match status" value="1"/>
</dbReference>
<feature type="binding site" evidence="6">
    <location>
        <position position="214"/>
    </location>
    <ligand>
        <name>AMP</name>
        <dbReference type="ChEBI" id="CHEBI:456215"/>
    </ligand>
</feature>
<feature type="domain" description="YjeF C-terminal" evidence="7">
    <location>
        <begin position="6"/>
        <end position="269"/>
    </location>
</feature>
<feature type="binding site" evidence="6">
    <location>
        <position position="151"/>
    </location>
    <ligand>
        <name>(6S)-NADPHX</name>
        <dbReference type="ChEBI" id="CHEBI:64076"/>
    </ligand>
</feature>
<evidence type="ECO:0000313" key="8">
    <source>
        <dbReference type="EMBL" id="MFC4292041.1"/>
    </source>
</evidence>
<dbReference type="NCBIfam" id="TIGR00196">
    <property type="entry name" value="yjeF_cterm"/>
    <property type="match status" value="1"/>
</dbReference>
<evidence type="ECO:0000256" key="1">
    <source>
        <dbReference type="ARBA" id="ARBA00022741"/>
    </source>
</evidence>
<keyword evidence="1 6" id="KW-0547">Nucleotide-binding</keyword>
<feature type="binding site" evidence="6">
    <location>
        <position position="41"/>
    </location>
    <ligand>
        <name>(6S)-NADPHX</name>
        <dbReference type="ChEBI" id="CHEBI:64076"/>
    </ligand>
</feature>
<comment type="cofactor">
    <cofactor evidence="6">
        <name>Mg(2+)</name>
        <dbReference type="ChEBI" id="CHEBI:18420"/>
    </cofactor>
</comment>
<dbReference type="PROSITE" id="PS51383">
    <property type="entry name" value="YJEF_C_3"/>
    <property type="match status" value="1"/>
</dbReference>
<dbReference type="Pfam" id="PF01256">
    <property type="entry name" value="Carb_kinase"/>
    <property type="match status" value="1"/>
</dbReference>
<comment type="catalytic activity">
    <reaction evidence="6">
        <text>(6S)-NADHX + ADP = AMP + phosphate + NADH + H(+)</text>
        <dbReference type="Rhea" id="RHEA:32223"/>
        <dbReference type="ChEBI" id="CHEBI:15378"/>
        <dbReference type="ChEBI" id="CHEBI:43474"/>
        <dbReference type="ChEBI" id="CHEBI:57945"/>
        <dbReference type="ChEBI" id="CHEBI:64074"/>
        <dbReference type="ChEBI" id="CHEBI:456215"/>
        <dbReference type="ChEBI" id="CHEBI:456216"/>
        <dbReference type="EC" id="4.2.1.136"/>
    </reaction>
</comment>
<keyword evidence="2 6" id="KW-0067">ATP-binding</keyword>
<comment type="catalytic activity">
    <reaction evidence="6">
        <text>(6S)-NADPHX + ADP = AMP + phosphate + NADPH + H(+)</text>
        <dbReference type="Rhea" id="RHEA:32235"/>
        <dbReference type="ChEBI" id="CHEBI:15378"/>
        <dbReference type="ChEBI" id="CHEBI:43474"/>
        <dbReference type="ChEBI" id="CHEBI:57783"/>
        <dbReference type="ChEBI" id="CHEBI:64076"/>
        <dbReference type="ChEBI" id="CHEBI:456215"/>
        <dbReference type="ChEBI" id="CHEBI:456216"/>
        <dbReference type="EC" id="4.2.1.136"/>
    </reaction>
</comment>